<accession>A0AAV6TV69</accession>
<comment type="caution">
    <text evidence="1">The sequence shown here is derived from an EMBL/GenBank/DDBJ whole genome shotgun (WGS) entry which is preliminary data.</text>
</comment>
<evidence type="ECO:0000313" key="2">
    <source>
        <dbReference type="Proteomes" id="UP000827092"/>
    </source>
</evidence>
<protein>
    <submittedName>
        <fullName evidence="1">Uncharacterized protein</fullName>
    </submittedName>
</protein>
<name>A0AAV6TV69_9ARAC</name>
<gene>
    <name evidence="1" type="ORF">JTE90_006697</name>
</gene>
<evidence type="ECO:0000313" key="1">
    <source>
        <dbReference type="EMBL" id="KAG8175355.1"/>
    </source>
</evidence>
<dbReference type="EMBL" id="JAFNEN010001024">
    <property type="protein sequence ID" value="KAG8175355.1"/>
    <property type="molecule type" value="Genomic_DNA"/>
</dbReference>
<dbReference type="Proteomes" id="UP000827092">
    <property type="component" value="Unassembled WGS sequence"/>
</dbReference>
<keyword evidence="2" id="KW-1185">Reference proteome</keyword>
<organism evidence="1 2">
    <name type="scientific">Oedothorax gibbosus</name>
    <dbReference type="NCBI Taxonomy" id="931172"/>
    <lineage>
        <taxon>Eukaryota</taxon>
        <taxon>Metazoa</taxon>
        <taxon>Ecdysozoa</taxon>
        <taxon>Arthropoda</taxon>
        <taxon>Chelicerata</taxon>
        <taxon>Arachnida</taxon>
        <taxon>Araneae</taxon>
        <taxon>Araneomorphae</taxon>
        <taxon>Entelegynae</taxon>
        <taxon>Araneoidea</taxon>
        <taxon>Linyphiidae</taxon>
        <taxon>Erigoninae</taxon>
        <taxon>Oedothorax</taxon>
    </lineage>
</organism>
<proteinExistence type="predicted"/>
<reference evidence="1 2" key="1">
    <citation type="journal article" date="2022" name="Nat. Ecol. Evol.">
        <title>A masculinizing supergene underlies an exaggerated male reproductive morph in a spider.</title>
        <authorList>
            <person name="Hendrickx F."/>
            <person name="De Corte Z."/>
            <person name="Sonet G."/>
            <person name="Van Belleghem S.M."/>
            <person name="Kostlbacher S."/>
            <person name="Vangestel C."/>
        </authorList>
    </citation>
    <scope>NUCLEOTIDE SEQUENCE [LARGE SCALE GENOMIC DNA]</scope>
    <source>
        <strain evidence="1">W744_W776</strain>
    </source>
</reference>
<sequence>MPILPGSNHCGVARTENRPVAVTVTAPESMARLVIMTERNYYLSSDSRKESSGPIAARSPQGSAFSLSLSNDLFFTVCLCVKEKRMNVSALFFCGILPSLEKRRDNCYSYLFRKSMPNSSYRS</sequence>
<dbReference type="AlphaFoldDB" id="A0AAV6TV69"/>